<evidence type="ECO:0000256" key="5">
    <source>
        <dbReference type="ARBA" id="ARBA00022519"/>
    </source>
</evidence>
<evidence type="ECO:0000313" key="13">
    <source>
        <dbReference type="EMBL" id="RNL61658.1"/>
    </source>
</evidence>
<dbReference type="EMBL" id="RHGB01000012">
    <property type="protein sequence ID" value="RNL61658.1"/>
    <property type="molecule type" value="Genomic_DNA"/>
</dbReference>
<reference evidence="12" key="1">
    <citation type="submission" date="2018-01" db="EMBL/GenBank/DDBJ databases">
        <authorList>
            <person name="Yu X.-D."/>
        </authorList>
    </citation>
    <scope>NUCLEOTIDE SEQUENCE</scope>
    <source>
        <strain evidence="12">ZX-21</strain>
    </source>
</reference>
<keyword evidence="8 10" id="KW-0472">Membrane</keyword>
<keyword evidence="5" id="KW-0997">Cell inner membrane</keyword>
<dbReference type="InterPro" id="IPR001992">
    <property type="entry name" value="T2SS_GspF/T4SS_PilC_CS"/>
</dbReference>
<evidence type="ECO:0000256" key="3">
    <source>
        <dbReference type="ARBA" id="ARBA00022448"/>
    </source>
</evidence>
<feature type="transmembrane region" description="Helical" evidence="10">
    <location>
        <begin position="377"/>
        <end position="399"/>
    </location>
</feature>
<dbReference type="FunFam" id="1.20.81.30:FF:000001">
    <property type="entry name" value="Type II secretion system protein F"/>
    <property type="match status" value="2"/>
</dbReference>
<evidence type="ECO:0000256" key="6">
    <source>
        <dbReference type="ARBA" id="ARBA00022692"/>
    </source>
</evidence>
<dbReference type="PROSITE" id="PS00874">
    <property type="entry name" value="T2SP_F"/>
    <property type="match status" value="1"/>
</dbReference>
<feature type="domain" description="Type II secretion system protein GspF" evidence="11">
    <location>
        <begin position="70"/>
        <end position="193"/>
    </location>
</feature>
<evidence type="ECO:0000313" key="15">
    <source>
        <dbReference type="Proteomes" id="UP000274695"/>
    </source>
</evidence>
<accession>A0A2S4HHT9</accession>
<dbReference type="EMBL" id="PQGG01000013">
    <property type="protein sequence ID" value="POP53564.1"/>
    <property type="molecule type" value="Genomic_DNA"/>
</dbReference>
<evidence type="ECO:0000256" key="8">
    <source>
        <dbReference type="ARBA" id="ARBA00023136"/>
    </source>
</evidence>
<evidence type="ECO:0000256" key="9">
    <source>
        <dbReference type="RuleBase" id="RU003923"/>
    </source>
</evidence>
<comment type="similarity">
    <text evidence="2 9">Belongs to the GSP F family.</text>
</comment>
<dbReference type="Proteomes" id="UP000237222">
    <property type="component" value="Unassembled WGS sequence"/>
</dbReference>
<dbReference type="Gene3D" id="1.20.81.30">
    <property type="entry name" value="Type II secretion system (T2SS), domain F"/>
    <property type="match status" value="2"/>
</dbReference>
<comment type="subcellular location">
    <subcellularLocation>
        <location evidence="1 9">Cell inner membrane</location>
        <topology evidence="1 9">Multi-pass membrane protein</topology>
    </subcellularLocation>
</comment>
<reference evidence="13 15" key="2">
    <citation type="submission" date="2018-10" db="EMBL/GenBank/DDBJ databases">
        <title>Draft genome sequence of Zhongshania sp. DSW25-10.</title>
        <authorList>
            <person name="Oh J."/>
        </authorList>
    </citation>
    <scope>NUCLEOTIDE SEQUENCE [LARGE SCALE GENOMIC DNA]</scope>
    <source>
        <strain evidence="13 15">DSW25-10</strain>
    </source>
</reference>
<evidence type="ECO:0000313" key="14">
    <source>
        <dbReference type="Proteomes" id="UP000237222"/>
    </source>
</evidence>
<evidence type="ECO:0000256" key="2">
    <source>
        <dbReference type="ARBA" id="ARBA00005745"/>
    </source>
</evidence>
<evidence type="ECO:0000256" key="1">
    <source>
        <dbReference type="ARBA" id="ARBA00004429"/>
    </source>
</evidence>
<evidence type="ECO:0000259" key="11">
    <source>
        <dbReference type="Pfam" id="PF00482"/>
    </source>
</evidence>
<gene>
    <name evidence="12" type="ORF">C0068_06300</name>
    <name evidence="13" type="ORF">D0911_11930</name>
</gene>
<dbReference type="InterPro" id="IPR003004">
    <property type="entry name" value="GspF/PilC"/>
</dbReference>
<evidence type="ECO:0000313" key="12">
    <source>
        <dbReference type="EMBL" id="POP53564.1"/>
    </source>
</evidence>
<keyword evidence="6 9" id="KW-0812">Transmembrane</keyword>
<sequence>MATTSKTQVFVWQGVDKQGRKTRGELTAGSSALVKAHLRKQGIAAKNVKRKPKPLFSNKKAIKPADIAIFTRQMATMLKAGVPLVQSFDIVAEGVDNPTMQELVVNIKNEVASGGGFANACAKHPKYFDDLFCSLIASGEQSGTLEVMLDRVATYKEKTEALKAKIKKALTYPIAVMVVAVVVTAILLIKVVPTFATTFESFGSDLPAFTKMVVSLSEWMQANWYILLGITIVAGFSFKTARQKSQAFSDWVDKMTLKLPVVGDIVFNSVIARFSRTLATTFGAGVPLVDALNSVAGAAGNAVYSKAIIQIRDDVTTGQTLYSSIKFTNLFPSMLLQMVSIGEESGSLDEMLDKVATHYEEAVDNAVDTLTALLEPFIMSVLGVLVGGLMIAMYLPIFMLGSAM</sequence>
<dbReference type="RefSeq" id="WP_103683637.1">
    <property type="nucleotide sequence ID" value="NZ_PQGG01000013.1"/>
</dbReference>
<feature type="domain" description="Type II secretion system protein GspF" evidence="11">
    <location>
        <begin position="274"/>
        <end position="396"/>
    </location>
</feature>
<keyword evidence="15" id="KW-1185">Reference proteome</keyword>
<feature type="transmembrane region" description="Helical" evidence="10">
    <location>
        <begin position="222"/>
        <end position="238"/>
    </location>
</feature>
<keyword evidence="7 10" id="KW-1133">Transmembrane helix</keyword>
<dbReference type="PANTHER" id="PTHR30012">
    <property type="entry name" value="GENERAL SECRETION PATHWAY PROTEIN"/>
    <property type="match status" value="1"/>
</dbReference>
<keyword evidence="4" id="KW-1003">Cell membrane</keyword>
<proteinExistence type="inferred from homology"/>
<dbReference type="InterPro" id="IPR018076">
    <property type="entry name" value="T2SS_GspF_dom"/>
</dbReference>
<dbReference type="AlphaFoldDB" id="A0A2S4HHT9"/>
<evidence type="ECO:0000256" key="7">
    <source>
        <dbReference type="ARBA" id="ARBA00022989"/>
    </source>
</evidence>
<protein>
    <submittedName>
        <fullName evidence="13">Type II secretion system F family protein</fullName>
    </submittedName>
    <submittedName>
        <fullName evidence="12">Type II secretion system protein F</fullName>
    </submittedName>
</protein>
<dbReference type="PRINTS" id="PR00812">
    <property type="entry name" value="BCTERIALGSPF"/>
</dbReference>
<dbReference type="Pfam" id="PF00482">
    <property type="entry name" value="T2SSF"/>
    <property type="match status" value="2"/>
</dbReference>
<dbReference type="GO" id="GO:0005886">
    <property type="term" value="C:plasma membrane"/>
    <property type="evidence" value="ECO:0007669"/>
    <property type="project" value="UniProtKB-SubCell"/>
</dbReference>
<name>A0A2S4HHT9_9GAMM</name>
<dbReference type="OrthoDB" id="9805682at2"/>
<evidence type="ECO:0000256" key="4">
    <source>
        <dbReference type="ARBA" id="ARBA00022475"/>
    </source>
</evidence>
<dbReference type="InterPro" id="IPR042094">
    <property type="entry name" value="T2SS_GspF_sf"/>
</dbReference>
<dbReference type="Proteomes" id="UP000274695">
    <property type="component" value="Unassembled WGS sequence"/>
</dbReference>
<feature type="transmembrane region" description="Helical" evidence="10">
    <location>
        <begin position="169"/>
        <end position="189"/>
    </location>
</feature>
<dbReference type="GO" id="GO:0015628">
    <property type="term" value="P:protein secretion by the type II secretion system"/>
    <property type="evidence" value="ECO:0007669"/>
    <property type="project" value="TreeGrafter"/>
</dbReference>
<comment type="caution">
    <text evidence="12">The sequence shown here is derived from an EMBL/GenBank/DDBJ whole genome shotgun (WGS) entry which is preliminary data.</text>
</comment>
<dbReference type="PANTHER" id="PTHR30012:SF7">
    <property type="entry name" value="PROTEIN TRANSPORT PROTEIN HOFC HOMOLOG"/>
    <property type="match status" value="1"/>
</dbReference>
<evidence type="ECO:0000256" key="10">
    <source>
        <dbReference type="SAM" id="Phobius"/>
    </source>
</evidence>
<keyword evidence="3 9" id="KW-0813">Transport</keyword>
<organism evidence="12 14">
    <name type="scientific">Zhongshania marina</name>
    <dbReference type="NCBI Taxonomy" id="2304603"/>
    <lineage>
        <taxon>Bacteria</taxon>
        <taxon>Pseudomonadati</taxon>
        <taxon>Pseudomonadota</taxon>
        <taxon>Gammaproteobacteria</taxon>
        <taxon>Cellvibrionales</taxon>
        <taxon>Spongiibacteraceae</taxon>
        <taxon>Zhongshania</taxon>
    </lineage>
</organism>